<keyword evidence="5" id="KW-1185">Reference proteome</keyword>
<evidence type="ECO:0000256" key="2">
    <source>
        <dbReference type="ARBA" id="ARBA00023004"/>
    </source>
</evidence>
<dbReference type="PANTHER" id="PTHR35303:SF5">
    <property type="entry name" value="OS02G0197800 PROTEIN"/>
    <property type="match status" value="1"/>
</dbReference>
<feature type="domain" description="Gamma-butyrobetaine hydroxylase-like N-terminal" evidence="3">
    <location>
        <begin position="11"/>
        <end position="95"/>
    </location>
</feature>
<dbReference type="InterPro" id="IPR038492">
    <property type="entry name" value="GBBH-like_N_sf"/>
</dbReference>
<keyword evidence="1" id="KW-0479">Metal-binding</keyword>
<evidence type="ECO:0000259" key="3">
    <source>
        <dbReference type="Pfam" id="PF06155"/>
    </source>
</evidence>
<dbReference type="Pfam" id="PF06155">
    <property type="entry name" value="GBBH-like_N"/>
    <property type="match status" value="1"/>
</dbReference>
<evidence type="ECO:0000313" key="4">
    <source>
        <dbReference type="EMBL" id="MFC5067851.1"/>
    </source>
</evidence>
<dbReference type="InterPro" id="IPR010376">
    <property type="entry name" value="GBBH-like_N"/>
</dbReference>
<dbReference type="PANTHER" id="PTHR35303">
    <property type="entry name" value="OS02G0197800 PROTEIN"/>
    <property type="match status" value="1"/>
</dbReference>
<sequence>MSDTQFWPTEIRLGRDRHTLAVTYDDGRSDELEAEYLRVESPSAEVQGHTPDQKQLVSGKKNVAITAVEPIGSYAVKLTFSDGHSTGIYSWSYLRNLADHRERLWEKYLNDLAEKGLSR</sequence>
<dbReference type="EMBL" id="JBHSJF010000006">
    <property type="protein sequence ID" value="MFC5067851.1"/>
    <property type="molecule type" value="Genomic_DNA"/>
</dbReference>
<gene>
    <name evidence="4" type="ORF">ACFPFW_07445</name>
</gene>
<name>A0ABV9Z158_9HYPH</name>
<evidence type="ECO:0000313" key="5">
    <source>
        <dbReference type="Proteomes" id="UP001595796"/>
    </source>
</evidence>
<dbReference type="Gene3D" id="3.30.2020.30">
    <property type="match status" value="1"/>
</dbReference>
<dbReference type="RefSeq" id="WP_114956579.1">
    <property type="nucleotide sequence ID" value="NZ_JBHSJF010000006.1"/>
</dbReference>
<reference evidence="5" key="1">
    <citation type="journal article" date="2019" name="Int. J. Syst. Evol. Microbiol.">
        <title>The Global Catalogue of Microorganisms (GCM) 10K type strain sequencing project: providing services to taxonomists for standard genome sequencing and annotation.</title>
        <authorList>
            <consortium name="The Broad Institute Genomics Platform"/>
            <consortium name="The Broad Institute Genome Sequencing Center for Infectious Disease"/>
            <person name="Wu L."/>
            <person name="Ma J."/>
        </authorList>
    </citation>
    <scope>NUCLEOTIDE SEQUENCE [LARGE SCALE GENOMIC DNA]</scope>
    <source>
        <strain evidence="5">CGMCC 1.16444</strain>
    </source>
</reference>
<proteinExistence type="predicted"/>
<organism evidence="4 5">
    <name type="scientific">Flaviflagellibacter deserti</name>
    <dbReference type="NCBI Taxonomy" id="2267266"/>
    <lineage>
        <taxon>Bacteria</taxon>
        <taxon>Pseudomonadati</taxon>
        <taxon>Pseudomonadota</taxon>
        <taxon>Alphaproteobacteria</taxon>
        <taxon>Hyphomicrobiales</taxon>
        <taxon>Flaviflagellibacter</taxon>
    </lineage>
</organism>
<comment type="caution">
    <text evidence="4">The sequence shown here is derived from an EMBL/GenBank/DDBJ whole genome shotgun (WGS) entry which is preliminary data.</text>
</comment>
<evidence type="ECO:0000256" key="1">
    <source>
        <dbReference type="ARBA" id="ARBA00022723"/>
    </source>
</evidence>
<dbReference type="Proteomes" id="UP001595796">
    <property type="component" value="Unassembled WGS sequence"/>
</dbReference>
<accession>A0ABV9Z158</accession>
<keyword evidence="2" id="KW-0408">Iron</keyword>
<protein>
    <submittedName>
        <fullName evidence="4">Gamma-butyrobetaine hydroxylase-like domain-containing protein</fullName>
    </submittedName>
</protein>